<dbReference type="EMBL" id="JAGDFM010000645">
    <property type="protein sequence ID" value="KAG7376664.1"/>
    <property type="molecule type" value="Genomic_DNA"/>
</dbReference>
<evidence type="ECO:0000313" key="1">
    <source>
        <dbReference type="EMBL" id="KAG7376664.1"/>
    </source>
</evidence>
<comment type="caution">
    <text evidence="1">The sequence shown here is derived from an EMBL/GenBank/DDBJ whole genome shotgun (WGS) entry which is preliminary data.</text>
</comment>
<protein>
    <submittedName>
        <fullName evidence="1">Uncharacterized protein</fullName>
    </submittedName>
</protein>
<organism evidence="1 2">
    <name type="scientific">Phytophthora pseudosyringae</name>
    <dbReference type="NCBI Taxonomy" id="221518"/>
    <lineage>
        <taxon>Eukaryota</taxon>
        <taxon>Sar</taxon>
        <taxon>Stramenopiles</taxon>
        <taxon>Oomycota</taxon>
        <taxon>Peronosporomycetes</taxon>
        <taxon>Peronosporales</taxon>
        <taxon>Peronosporaceae</taxon>
        <taxon>Phytophthora</taxon>
    </lineage>
</organism>
<dbReference type="OrthoDB" id="130259at2759"/>
<evidence type="ECO:0000313" key="2">
    <source>
        <dbReference type="Proteomes" id="UP000694044"/>
    </source>
</evidence>
<keyword evidence="2" id="KW-1185">Reference proteome</keyword>
<gene>
    <name evidence="1" type="ORF">PHYPSEUDO_012941</name>
</gene>
<proteinExistence type="predicted"/>
<accession>A0A8T1VAT9</accession>
<reference evidence="1" key="1">
    <citation type="submission" date="2021-02" db="EMBL/GenBank/DDBJ databases">
        <authorList>
            <person name="Palmer J.M."/>
        </authorList>
    </citation>
    <scope>NUCLEOTIDE SEQUENCE</scope>
    <source>
        <strain evidence="1">SCRP734</strain>
    </source>
</reference>
<sequence length="99" mass="11355">MRLQAPDGTVVNPNTQYRTLCQLGTQVKDIMHWSWTKRGNLQVTALTPTVTTGIRRQIRHLMWLMVLNFPHLLRNAGHGGGVRYVAKPADHEPIRRFLT</sequence>
<dbReference type="Proteomes" id="UP000694044">
    <property type="component" value="Unassembled WGS sequence"/>
</dbReference>
<name>A0A8T1VAT9_9STRA</name>
<dbReference type="AlphaFoldDB" id="A0A8T1VAT9"/>